<dbReference type="RefSeq" id="WP_188937613.1">
    <property type="nucleotide sequence ID" value="NZ_BMIA01000004.1"/>
</dbReference>
<evidence type="ECO:0000313" key="3">
    <source>
        <dbReference type="Proteomes" id="UP000600214"/>
    </source>
</evidence>
<accession>A0ABQ1Z3D8</accession>
<sequence>MNNLNEPNESSESNDMENPGQFVAAFFMCVKAGDPSSRHRDDKYIRETRMSPAGRHLGFINWQYLGPDVPSFITVLYQSPGSSDFNVQLMAMPMSGYHDYTGALAEQIWEEVDGMRRKTTRHLWGMFPGRSRSGLSFNVDMNGNRVDIGLRGRNGERAVASSNGPGEHQSALWKFNGDERKLDITMTKLGPFDYTLNIPNKEEILSGDEHADADFLNIKFYDMNLRGSNLPRANFSKASLVNTKFDLGVLTGCNFSWEHDSYPMEALMKKVSFTRADLTDARFDKRPLEDCNFDKAILVNTSFKRTYFRNVSIKGADLAKTDFSEVDFNGIVMDGTEKLGRTAATGTIFRKATIPYSMIGKDWQYLDLSETRFTGTIGAAKLQATGVKLVGTQLPGVNFAEAVFINADLSGANLTGADLTGADFTGANLTGTILTDAKLNNAIFTRTTLASTVLNNADLTGARFTEPPLFGRTVDNRTRLQRATVPLSFLGANWSFLDLTKANLLNKEQLPKDLNAAYVILDEVNLNGADLTGANLDHAQLKGTQLPNSILTGAKMNNGILIGTIFTNSYMWQAEMQNADITNAEFSGAELWGSKANLTGATAVNVSFNHAYLANMDFSNIKDKAFQGCNFADACLVNAKFMNTVLGTFNGKQTSLANTCLQGAQFEGANLTEVNLTNAAIATAEGTFEATIKSKTSVQRLTFDPTGIPSATTSPRTVCPSGESGPCNAQKWTPKSPSPRPNSWSYKGFQKKIEE</sequence>
<evidence type="ECO:0008006" key="4">
    <source>
        <dbReference type="Google" id="ProtNLM"/>
    </source>
</evidence>
<name>A0ABQ1Z3D8_9BACT</name>
<evidence type="ECO:0000256" key="1">
    <source>
        <dbReference type="SAM" id="MobiDB-lite"/>
    </source>
</evidence>
<dbReference type="Proteomes" id="UP000600214">
    <property type="component" value="Unassembled WGS sequence"/>
</dbReference>
<protein>
    <recommendedName>
        <fullName evidence="4">Pentapeptide repeat-containing protein</fullName>
    </recommendedName>
</protein>
<dbReference type="Gene3D" id="2.160.20.80">
    <property type="entry name" value="E3 ubiquitin-protein ligase SopA"/>
    <property type="match status" value="4"/>
</dbReference>
<feature type="compositionally biased region" description="Polar residues" evidence="1">
    <location>
        <begin position="730"/>
        <end position="745"/>
    </location>
</feature>
<keyword evidence="3" id="KW-1185">Reference proteome</keyword>
<gene>
    <name evidence="2" type="ORF">GCM10007423_50250</name>
</gene>
<dbReference type="PANTHER" id="PTHR14136:SF17">
    <property type="entry name" value="BTB_POZ DOMAIN-CONTAINING PROTEIN KCTD9"/>
    <property type="match status" value="1"/>
</dbReference>
<dbReference type="SUPFAM" id="SSF141571">
    <property type="entry name" value="Pentapeptide repeat-like"/>
    <property type="match status" value="2"/>
</dbReference>
<comment type="caution">
    <text evidence="2">The sequence shown here is derived from an EMBL/GenBank/DDBJ whole genome shotgun (WGS) entry which is preliminary data.</text>
</comment>
<evidence type="ECO:0000313" key="2">
    <source>
        <dbReference type="EMBL" id="GGH48793.1"/>
    </source>
</evidence>
<proteinExistence type="predicted"/>
<feature type="region of interest" description="Disordered" evidence="1">
    <location>
        <begin position="704"/>
        <end position="755"/>
    </location>
</feature>
<dbReference type="EMBL" id="BMIA01000004">
    <property type="protein sequence ID" value="GGH48793.1"/>
    <property type="molecule type" value="Genomic_DNA"/>
</dbReference>
<dbReference type="InterPro" id="IPR001646">
    <property type="entry name" value="5peptide_repeat"/>
</dbReference>
<dbReference type="InterPro" id="IPR051082">
    <property type="entry name" value="Pentapeptide-BTB/POZ_domain"/>
</dbReference>
<organism evidence="2 3">
    <name type="scientific">Dyadobacter endophyticus</name>
    <dbReference type="NCBI Taxonomy" id="1749036"/>
    <lineage>
        <taxon>Bacteria</taxon>
        <taxon>Pseudomonadati</taxon>
        <taxon>Bacteroidota</taxon>
        <taxon>Cytophagia</taxon>
        <taxon>Cytophagales</taxon>
        <taxon>Spirosomataceae</taxon>
        <taxon>Dyadobacter</taxon>
    </lineage>
</organism>
<dbReference type="Pfam" id="PF00805">
    <property type="entry name" value="Pentapeptide"/>
    <property type="match status" value="6"/>
</dbReference>
<reference evidence="3" key="1">
    <citation type="journal article" date="2019" name="Int. J. Syst. Evol. Microbiol.">
        <title>The Global Catalogue of Microorganisms (GCM) 10K type strain sequencing project: providing services to taxonomists for standard genome sequencing and annotation.</title>
        <authorList>
            <consortium name="The Broad Institute Genomics Platform"/>
            <consortium name="The Broad Institute Genome Sequencing Center for Infectious Disease"/>
            <person name="Wu L."/>
            <person name="Ma J."/>
        </authorList>
    </citation>
    <scope>NUCLEOTIDE SEQUENCE [LARGE SCALE GENOMIC DNA]</scope>
    <source>
        <strain evidence="3">CGMCC 1.15288</strain>
    </source>
</reference>
<dbReference type="PANTHER" id="PTHR14136">
    <property type="entry name" value="BTB_POZ DOMAIN-CONTAINING PROTEIN KCTD9"/>
    <property type="match status" value="1"/>
</dbReference>